<dbReference type="GO" id="GO:0008907">
    <property type="term" value="F:integrase activity"/>
    <property type="evidence" value="ECO:0007669"/>
    <property type="project" value="InterPro"/>
</dbReference>
<organism evidence="3 4">
    <name type="scientific">Sellimonas catena</name>
    <dbReference type="NCBI Taxonomy" id="2994035"/>
    <lineage>
        <taxon>Bacteria</taxon>
        <taxon>Bacillati</taxon>
        <taxon>Bacillota</taxon>
        <taxon>Clostridia</taxon>
        <taxon>Lachnospirales</taxon>
        <taxon>Lachnospiraceae</taxon>
        <taxon>Sellimonas</taxon>
    </lineage>
</organism>
<protein>
    <recommendedName>
        <fullName evidence="2">Integrase Tn916-type N-terminal DNA binding domain-containing protein</fullName>
    </recommendedName>
</protein>
<keyword evidence="4" id="KW-1185">Reference proteome</keyword>
<evidence type="ECO:0000313" key="4">
    <source>
        <dbReference type="Proteomes" id="UP001145145"/>
    </source>
</evidence>
<gene>
    <name evidence="3" type="ORF">Selli1_11170</name>
</gene>
<dbReference type="InterPro" id="IPR004191">
    <property type="entry name" value="Integrase_Tn916-type_DNA-bd_N"/>
</dbReference>
<name>A0A9W6C691_9FIRM</name>
<comment type="caution">
    <text evidence="3">The sequence shown here is derived from an EMBL/GenBank/DDBJ whole genome shotgun (WGS) entry which is preliminary data.</text>
</comment>
<dbReference type="AlphaFoldDB" id="A0A9W6C691"/>
<dbReference type="Gene3D" id="3.30.160.60">
    <property type="entry name" value="Classic Zinc Finger"/>
    <property type="match status" value="1"/>
</dbReference>
<evidence type="ECO:0000313" key="3">
    <source>
        <dbReference type="EMBL" id="GLG03943.1"/>
    </source>
</evidence>
<sequence>MARKDNRGRNLRTGESQRKDGLYMYRYKDERTGRRLAVYSPDLAELRKKEKERLRKTRAKEL</sequence>
<feature type="region of interest" description="Disordered" evidence="1">
    <location>
        <begin position="1"/>
        <end position="21"/>
    </location>
</feature>
<dbReference type="EMBL" id="BSBO01000009">
    <property type="protein sequence ID" value="GLG03943.1"/>
    <property type="molecule type" value="Genomic_DNA"/>
</dbReference>
<accession>A0A9W6C691</accession>
<dbReference type="Pfam" id="PF02920">
    <property type="entry name" value="Integrase_DNA"/>
    <property type="match status" value="1"/>
</dbReference>
<dbReference type="GO" id="GO:0003677">
    <property type="term" value="F:DNA binding"/>
    <property type="evidence" value="ECO:0007669"/>
    <property type="project" value="InterPro"/>
</dbReference>
<feature type="domain" description="Integrase Tn916-type N-terminal DNA binding" evidence="2">
    <location>
        <begin position="2"/>
        <end position="51"/>
    </location>
</feature>
<dbReference type="InterPro" id="IPR016177">
    <property type="entry name" value="DNA-bd_dom_sf"/>
</dbReference>
<evidence type="ECO:0000256" key="1">
    <source>
        <dbReference type="SAM" id="MobiDB-lite"/>
    </source>
</evidence>
<proteinExistence type="predicted"/>
<dbReference type="Proteomes" id="UP001145145">
    <property type="component" value="Unassembled WGS sequence"/>
</dbReference>
<dbReference type="SUPFAM" id="SSF54171">
    <property type="entry name" value="DNA-binding domain"/>
    <property type="match status" value="1"/>
</dbReference>
<reference evidence="3 4" key="1">
    <citation type="journal article" date="2023" name="Int. J. Syst. Evol. Microbiol.">
        <title>Sellimonas catena sp. nov., isolated from human faeces.</title>
        <authorList>
            <person name="Hisatomi A."/>
            <person name="Ohkuma M."/>
            <person name="Sakamoto M."/>
        </authorList>
    </citation>
    <scope>NUCLEOTIDE SEQUENCE [LARGE SCALE GENOMIC DNA]</scope>
    <source>
        <strain evidence="3 4">12EGH17</strain>
    </source>
</reference>
<evidence type="ECO:0000259" key="2">
    <source>
        <dbReference type="Pfam" id="PF02920"/>
    </source>
</evidence>